<dbReference type="InterPro" id="IPR011765">
    <property type="entry name" value="Pept_M16_N"/>
</dbReference>
<dbReference type="Proteomes" id="UP000290624">
    <property type="component" value="Unassembled WGS sequence"/>
</dbReference>
<dbReference type="GO" id="GO:0008237">
    <property type="term" value="F:metallopeptidase activity"/>
    <property type="evidence" value="ECO:0007669"/>
    <property type="project" value="UniProtKB-KW"/>
</dbReference>
<evidence type="ECO:0000313" key="9">
    <source>
        <dbReference type="Proteomes" id="UP000290624"/>
    </source>
</evidence>
<dbReference type="Pfam" id="PF05193">
    <property type="entry name" value="Peptidase_M16_C"/>
    <property type="match status" value="1"/>
</dbReference>
<dbReference type="InterPro" id="IPR007863">
    <property type="entry name" value="Peptidase_M16_C"/>
</dbReference>
<proteinExistence type="inferred from homology"/>
<organism evidence="8 9">
    <name type="scientific">Propioniciclava flava</name>
    <dbReference type="NCBI Taxonomy" id="2072026"/>
    <lineage>
        <taxon>Bacteria</taxon>
        <taxon>Bacillati</taxon>
        <taxon>Actinomycetota</taxon>
        <taxon>Actinomycetes</taxon>
        <taxon>Propionibacteriales</taxon>
        <taxon>Propionibacteriaceae</taxon>
        <taxon>Propioniciclava</taxon>
    </lineage>
</organism>
<dbReference type="GO" id="GO:0006508">
    <property type="term" value="P:proteolysis"/>
    <property type="evidence" value="ECO:0007669"/>
    <property type="project" value="UniProtKB-KW"/>
</dbReference>
<evidence type="ECO:0000259" key="7">
    <source>
        <dbReference type="Pfam" id="PF05193"/>
    </source>
</evidence>
<name>A0A4Q2EL76_9ACTN</name>
<dbReference type="PANTHER" id="PTHR43690:SF17">
    <property type="entry name" value="PROTEIN YHJJ"/>
    <property type="match status" value="1"/>
</dbReference>
<dbReference type="InterPro" id="IPR050626">
    <property type="entry name" value="Peptidase_M16"/>
</dbReference>
<evidence type="ECO:0000256" key="5">
    <source>
        <dbReference type="ARBA" id="ARBA00023049"/>
    </source>
</evidence>
<evidence type="ECO:0000256" key="4">
    <source>
        <dbReference type="ARBA" id="ARBA00022833"/>
    </source>
</evidence>
<dbReference type="GO" id="GO:0046872">
    <property type="term" value="F:metal ion binding"/>
    <property type="evidence" value="ECO:0007669"/>
    <property type="project" value="InterPro"/>
</dbReference>
<dbReference type="SUPFAM" id="SSF63411">
    <property type="entry name" value="LuxS/MPP-like metallohydrolase"/>
    <property type="match status" value="2"/>
</dbReference>
<keyword evidence="5" id="KW-0482">Metalloprotease</keyword>
<keyword evidence="2" id="KW-0645">Protease</keyword>
<keyword evidence="9" id="KW-1185">Reference proteome</keyword>
<dbReference type="InterPro" id="IPR011249">
    <property type="entry name" value="Metalloenz_LuxS/M16"/>
</dbReference>
<dbReference type="AlphaFoldDB" id="A0A4Q2EL76"/>
<dbReference type="Pfam" id="PF00675">
    <property type="entry name" value="Peptidase_M16"/>
    <property type="match status" value="1"/>
</dbReference>
<evidence type="ECO:0000256" key="3">
    <source>
        <dbReference type="ARBA" id="ARBA00022801"/>
    </source>
</evidence>
<feature type="domain" description="Peptidase M16 N-terminal" evidence="6">
    <location>
        <begin position="24"/>
        <end position="172"/>
    </location>
</feature>
<keyword evidence="4" id="KW-0862">Zinc</keyword>
<comment type="caution">
    <text evidence="8">The sequence shown here is derived from an EMBL/GenBank/DDBJ whole genome shotgun (WGS) entry which is preliminary data.</text>
</comment>
<protein>
    <submittedName>
        <fullName evidence="8">Peptidase M16</fullName>
    </submittedName>
</protein>
<gene>
    <name evidence="8" type="ORF">C1706_00435</name>
</gene>
<evidence type="ECO:0000259" key="6">
    <source>
        <dbReference type="Pfam" id="PF00675"/>
    </source>
</evidence>
<dbReference type="EMBL" id="PPCV01000001">
    <property type="protein sequence ID" value="RXW33274.1"/>
    <property type="molecule type" value="Genomic_DNA"/>
</dbReference>
<evidence type="ECO:0000256" key="2">
    <source>
        <dbReference type="ARBA" id="ARBA00022670"/>
    </source>
</evidence>
<feature type="domain" description="Peptidase M16 C-terminal" evidence="7">
    <location>
        <begin position="183"/>
        <end position="358"/>
    </location>
</feature>
<dbReference type="Gene3D" id="3.30.830.10">
    <property type="entry name" value="Metalloenzyme, LuxS/M16 peptidase-like"/>
    <property type="match status" value="2"/>
</dbReference>
<evidence type="ECO:0000256" key="1">
    <source>
        <dbReference type="ARBA" id="ARBA00007261"/>
    </source>
</evidence>
<comment type="similarity">
    <text evidence="1">Belongs to the peptidase M16 family.</text>
</comment>
<keyword evidence="3" id="KW-0378">Hydrolase</keyword>
<dbReference type="PANTHER" id="PTHR43690">
    <property type="entry name" value="NARDILYSIN"/>
    <property type="match status" value="1"/>
</dbReference>
<evidence type="ECO:0000313" key="8">
    <source>
        <dbReference type="EMBL" id="RXW33274.1"/>
    </source>
</evidence>
<dbReference type="OrthoDB" id="9811314at2"/>
<accession>A0A4Q2EL76</accession>
<sequence length="434" mass="47104">MGAVTPPTDLSYSLTEHVLSNGLRVVINPEHHAPVVAVNLWYGVGSRDETPGRTGLAHLFEHVMFQGSEHVASGEHFDLLQAAGATGNATTWFDRTNYFEAVPTGALDLALWLEADRMGRLLPALTQTNLDTQRDVVKEEKRQRYDNAPYGDTLERLLPLAFPADHPYGHTVIGSMADLDAASLEDAHEFFRCWYSPANAVLTLSGDVDPEGALPLIERYFGPLEAAHHPQRVSPASLLPLSGVPRDTASGAVPAAQLYLQWRTPPRQHPDADAVDLALSILGGSETSRLYRRLVRDADLASTAGAGAVPLAVGNSLSHVFARAREGVALEHLEEVALDEVQRLADQGPTAAELHRAQVQFEREWLTDASRVESRADLLSGLVMLDGDPQRLNTRVTQIAALDASAVQEAARAWLAPQARAVLEYRPATKEATA</sequence>
<reference evidence="8 9" key="1">
    <citation type="submission" date="2018-01" db="EMBL/GenBank/DDBJ databases">
        <title>Lactibacter flavus gen. nov., sp. nov., a novel bacterium of the family Propionibacteriaceae isolated from raw milk and dairy products.</title>
        <authorList>
            <person name="Wenning M."/>
            <person name="Breitenwieser F."/>
            <person name="Huptas C."/>
            <person name="von Neubeck M."/>
            <person name="Busse H.-J."/>
            <person name="Scherer S."/>
        </authorList>
    </citation>
    <scope>NUCLEOTIDE SEQUENCE [LARGE SCALE GENOMIC DNA]</scope>
    <source>
        <strain evidence="8 9">VG341</strain>
    </source>
</reference>